<organism evidence="2 3">
    <name type="scientific">Streptomyces griseoaurantiacus</name>
    <dbReference type="NCBI Taxonomy" id="68213"/>
    <lineage>
        <taxon>Bacteria</taxon>
        <taxon>Bacillati</taxon>
        <taxon>Actinomycetota</taxon>
        <taxon>Actinomycetes</taxon>
        <taxon>Kitasatosporales</taxon>
        <taxon>Streptomycetaceae</taxon>
        <taxon>Streptomyces</taxon>
        <taxon>Streptomyces aurantiacus group</taxon>
    </lineage>
</organism>
<evidence type="ECO:0000256" key="1">
    <source>
        <dbReference type="SAM" id="MobiDB-lite"/>
    </source>
</evidence>
<proteinExistence type="predicted"/>
<dbReference type="Proteomes" id="UP000198614">
    <property type="component" value="Unassembled WGS sequence"/>
</dbReference>
<feature type="region of interest" description="Disordered" evidence="1">
    <location>
        <begin position="396"/>
        <end position="465"/>
    </location>
</feature>
<sequence>MTHHEEDPTTYVGHGITGASRAGSQVTLRTPAELADALPYLLGYRPDDSIVLVALHDREQGGRFGGRARLGIPAQREDWAAAARQLAHGLVWGSERRGARPESMVAYLVQDPGPGETGRDVMERLRPLAQLLRTTCGSLDVAVVEALCIADGRFWSYCCPSPGCCPVEGNPMGLPGTSVLAAAATYAGIQVRGSLRDLRARLQPWETAAALEQETALDAAGAKLVPRILDGVSRDEVEAETLDMARKLIGRFTTAVAEAEPGKGTSTGTLSADCRDDELIGHEEAAAVILGLQDRTTRDRAAAWMEGDEAAPALRLWRALARRCVGPYREHAAAPLTLAGWVAWSSGDELEAREALAMAMGADPDYLFARLLHQACNEGLDPETIRNCLRADRDRRESAVPDVTAPHPTDGTGGADGTDRADEAIRTDVPIRAVTSGGTVATDNGMPAETKDMPAQTGGMSAEPEVPAPVVPAPVVSVAAPGVERAARRRHRSTRGAAIGGGPDRRTPRPGAQRRRRPTGPATPTEGHLGLKPTAAPGRGTRTDRSRERGSAVPKDQGAGE</sequence>
<feature type="compositionally biased region" description="Basic and acidic residues" evidence="1">
    <location>
        <begin position="417"/>
        <end position="426"/>
    </location>
</feature>
<dbReference type="InterPro" id="IPR025447">
    <property type="entry name" value="DUF4192"/>
</dbReference>
<reference evidence="2 3" key="1">
    <citation type="submission" date="2016-10" db="EMBL/GenBank/DDBJ databases">
        <authorList>
            <person name="de Groot N.N."/>
        </authorList>
    </citation>
    <scope>NUCLEOTIDE SEQUENCE [LARGE SCALE GENOMIC DNA]</scope>
    <source>
        <strain evidence="2 3">CGMCC 4.1859</strain>
    </source>
</reference>
<protein>
    <recommendedName>
        <fullName evidence="4">DUF4192 domain-containing protein</fullName>
    </recommendedName>
</protein>
<gene>
    <name evidence="2" type="ORF">SAMN05216260_10814</name>
</gene>
<feature type="compositionally biased region" description="Basic and acidic residues" evidence="1">
    <location>
        <begin position="541"/>
        <end position="550"/>
    </location>
</feature>
<evidence type="ECO:0000313" key="3">
    <source>
        <dbReference type="Proteomes" id="UP000198614"/>
    </source>
</evidence>
<evidence type="ECO:0008006" key="4">
    <source>
        <dbReference type="Google" id="ProtNLM"/>
    </source>
</evidence>
<feature type="region of interest" description="Disordered" evidence="1">
    <location>
        <begin position="1"/>
        <end position="24"/>
    </location>
</feature>
<dbReference type="EMBL" id="FNAX01000008">
    <property type="protein sequence ID" value="SDF41943.1"/>
    <property type="molecule type" value="Genomic_DNA"/>
</dbReference>
<dbReference type="AlphaFoldDB" id="A0A1G7KXM3"/>
<name>A0A1G7KXM3_9ACTN</name>
<feature type="region of interest" description="Disordered" evidence="1">
    <location>
        <begin position="482"/>
        <end position="561"/>
    </location>
</feature>
<accession>A0A1G7KXM3</accession>
<dbReference type="Pfam" id="PF13830">
    <property type="entry name" value="DUF4192"/>
    <property type="match status" value="1"/>
</dbReference>
<evidence type="ECO:0000313" key="2">
    <source>
        <dbReference type="EMBL" id="SDF41943.1"/>
    </source>
</evidence>